<dbReference type="Proteomes" id="UP000030762">
    <property type="component" value="Unassembled WGS sequence"/>
</dbReference>
<gene>
    <name evidence="2" type="ORF">SDRG_09290</name>
</gene>
<evidence type="ECO:0000313" key="3">
    <source>
        <dbReference type="Proteomes" id="UP000030762"/>
    </source>
</evidence>
<reference evidence="2 3" key="1">
    <citation type="submission" date="2012-04" db="EMBL/GenBank/DDBJ databases">
        <title>The Genome Sequence of Saprolegnia declina VS20.</title>
        <authorList>
            <consortium name="The Broad Institute Genome Sequencing Platform"/>
            <person name="Russ C."/>
            <person name="Nusbaum C."/>
            <person name="Tyler B."/>
            <person name="van West P."/>
            <person name="Dieguez-Uribeondo J."/>
            <person name="de Bruijn I."/>
            <person name="Tripathy S."/>
            <person name="Jiang R."/>
            <person name="Young S.K."/>
            <person name="Zeng Q."/>
            <person name="Gargeya S."/>
            <person name="Fitzgerald M."/>
            <person name="Haas B."/>
            <person name="Abouelleil A."/>
            <person name="Alvarado L."/>
            <person name="Arachchi H.M."/>
            <person name="Berlin A."/>
            <person name="Chapman S.B."/>
            <person name="Goldberg J."/>
            <person name="Griggs A."/>
            <person name="Gujja S."/>
            <person name="Hansen M."/>
            <person name="Howarth C."/>
            <person name="Imamovic A."/>
            <person name="Larimer J."/>
            <person name="McCowen C."/>
            <person name="Montmayeur A."/>
            <person name="Murphy C."/>
            <person name="Neiman D."/>
            <person name="Pearson M."/>
            <person name="Priest M."/>
            <person name="Roberts A."/>
            <person name="Saif S."/>
            <person name="Shea T."/>
            <person name="Sisk P."/>
            <person name="Sykes S."/>
            <person name="Wortman J."/>
            <person name="Nusbaum C."/>
            <person name="Birren B."/>
        </authorList>
    </citation>
    <scope>NUCLEOTIDE SEQUENCE [LARGE SCALE GENOMIC DNA]</scope>
    <source>
        <strain evidence="2 3">VS20</strain>
    </source>
</reference>
<feature type="coiled-coil region" evidence="1">
    <location>
        <begin position="67"/>
        <end position="94"/>
    </location>
</feature>
<dbReference type="VEuPathDB" id="FungiDB:SDRG_09290"/>
<protein>
    <recommendedName>
        <fullName evidence="4">BZIP domain-containing protein</fullName>
    </recommendedName>
</protein>
<evidence type="ECO:0008006" key="4">
    <source>
        <dbReference type="Google" id="ProtNLM"/>
    </source>
</evidence>
<organism evidence="2 3">
    <name type="scientific">Saprolegnia diclina (strain VS20)</name>
    <dbReference type="NCBI Taxonomy" id="1156394"/>
    <lineage>
        <taxon>Eukaryota</taxon>
        <taxon>Sar</taxon>
        <taxon>Stramenopiles</taxon>
        <taxon>Oomycota</taxon>
        <taxon>Saprolegniomycetes</taxon>
        <taxon>Saprolegniales</taxon>
        <taxon>Saprolegniaceae</taxon>
        <taxon>Saprolegnia</taxon>
    </lineage>
</organism>
<evidence type="ECO:0000256" key="1">
    <source>
        <dbReference type="SAM" id="Coils"/>
    </source>
</evidence>
<dbReference type="OMA" id="YTSYHGT"/>
<keyword evidence="3" id="KW-1185">Reference proteome</keyword>
<dbReference type="OrthoDB" id="66957at2759"/>
<dbReference type="GeneID" id="19950017"/>
<evidence type="ECO:0000313" key="2">
    <source>
        <dbReference type="EMBL" id="EQC33311.1"/>
    </source>
</evidence>
<proteinExistence type="predicted"/>
<keyword evidence="1" id="KW-0175">Coiled coil</keyword>
<dbReference type="AlphaFoldDB" id="T0QEY6"/>
<accession>T0QEY6</accession>
<dbReference type="InParanoid" id="T0QEY6"/>
<dbReference type="EMBL" id="JH767160">
    <property type="protein sequence ID" value="EQC33311.1"/>
    <property type="molecule type" value="Genomic_DNA"/>
</dbReference>
<sequence length="285" mass="31636">MLSFPGSRTTMADHRRLMVPDNSRAVVEIERSKQAAARAVLLEKRNIRRNQSKMNQRRYRAEQKGHLSSLETQVGSLSNEVARLEGRLEYLQRAVSNLYADEMNIVCQFFVHFANGLQLDAGPQHDFLRTITADNLLYLGQASRTKLIEQLEGYSCQFASFQMQCTLIEGLPHASSDKLLKAHAELQLGITPSTIQAVFPHVHPDLASKLTGKSLRVSMMFVFCFDVDGIVYRLDSAAELVAALALLVSSVEEALLVLEGSLLTAHGEILVRRAAPSSTSTPRAR</sequence>
<name>T0QEY6_SAPDV</name>
<dbReference type="CDD" id="cd14688">
    <property type="entry name" value="bZIP_YAP"/>
    <property type="match status" value="1"/>
</dbReference>
<dbReference type="RefSeq" id="XP_008613434.1">
    <property type="nucleotide sequence ID" value="XM_008615212.1"/>
</dbReference>